<accession>A0A3S1HW44</accession>
<protein>
    <recommendedName>
        <fullName evidence="2">MD-2-related lipid-recognition domain-containing protein</fullName>
    </recommendedName>
</protein>
<dbReference type="Proteomes" id="UP000271974">
    <property type="component" value="Unassembled WGS sequence"/>
</dbReference>
<evidence type="ECO:0000259" key="2">
    <source>
        <dbReference type="Pfam" id="PF02221"/>
    </source>
</evidence>
<dbReference type="Pfam" id="PF02221">
    <property type="entry name" value="E1_DerP2_DerF2"/>
    <property type="match status" value="1"/>
</dbReference>
<dbReference type="InterPro" id="IPR014756">
    <property type="entry name" value="Ig_E-set"/>
</dbReference>
<proteinExistence type="predicted"/>
<dbReference type="AlphaFoldDB" id="A0A3S1HW44"/>
<comment type="caution">
    <text evidence="3">The sequence shown here is derived from an EMBL/GenBank/DDBJ whole genome shotgun (WGS) entry which is preliminary data.</text>
</comment>
<feature type="domain" description="MD-2-related lipid-recognition" evidence="2">
    <location>
        <begin position="54"/>
        <end position="162"/>
    </location>
</feature>
<keyword evidence="4" id="KW-1185">Reference proteome</keyword>
<sequence length="167" mass="18766">MHFKQTSLLVSAVVLVTIGTAFCDSGAVLRFNPRNDGIGYATNCGQNPFNFSWSPKILSAQHSVDITFEYTFAYKLDGGFYNLTLREFGEAEPFLSHAYPFSCDDITKTVACPVSKGFSVNLKKTITNTKYLLSFPGRYILIVEIKNSERQQMLCARMDITINNNIY</sequence>
<dbReference type="Gene3D" id="2.60.40.770">
    <property type="match status" value="1"/>
</dbReference>
<keyword evidence="1" id="KW-0732">Signal</keyword>
<dbReference type="EMBL" id="RQTK01000115">
    <property type="protein sequence ID" value="RUS87284.1"/>
    <property type="molecule type" value="Genomic_DNA"/>
</dbReference>
<feature type="chain" id="PRO_5018786158" description="MD-2-related lipid-recognition domain-containing protein" evidence="1">
    <location>
        <begin position="24"/>
        <end position="167"/>
    </location>
</feature>
<reference evidence="3 4" key="1">
    <citation type="submission" date="2019-01" db="EMBL/GenBank/DDBJ databases">
        <title>A draft genome assembly of the solar-powered sea slug Elysia chlorotica.</title>
        <authorList>
            <person name="Cai H."/>
            <person name="Li Q."/>
            <person name="Fang X."/>
            <person name="Li J."/>
            <person name="Curtis N.E."/>
            <person name="Altenburger A."/>
            <person name="Shibata T."/>
            <person name="Feng M."/>
            <person name="Maeda T."/>
            <person name="Schwartz J.A."/>
            <person name="Shigenobu S."/>
            <person name="Lundholm N."/>
            <person name="Nishiyama T."/>
            <person name="Yang H."/>
            <person name="Hasebe M."/>
            <person name="Li S."/>
            <person name="Pierce S.K."/>
            <person name="Wang J."/>
        </authorList>
    </citation>
    <scope>NUCLEOTIDE SEQUENCE [LARGE SCALE GENOMIC DNA]</scope>
    <source>
        <strain evidence="3">EC2010</strain>
        <tissue evidence="3">Whole organism of an adult</tissue>
    </source>
</reference>
<dbReference type="OrthoDB" id="6140224at2759"/>
<name>A0A3S1HW44_ELYCH</name>
<evidence type="ECO:0000256" key="1">
    <source>
        <dbReference type="SAM" id="SignalP"/>
    </source>
</evidence>
<evidence type="ECO:0000313" key="3">
    <source>
        <dbReference type="EMBL" id="RUS87284.1"/>
    </source>
</evidence>
<evidence type="ECO:0000313" key="4">
    <source>
        <dbReference type="Proteomes" id="UP000271974"/>
    </source>
</evidence>
<organism evidence="3 4">
    <name type="scientific">Elysia chlorotica</name>
    <name type="common">Eastern emerald elysia</name>
    <name type="synonym">Sea slug</name>
    <dbReference type="NCBI Taxonomy" id="188477"/>
    <lineage>
        <taxon>Eukaryota</taxon>
        <taxon>Metazoa</taxon>
        <taxon>Spiralia</taxon>
        <taxon>Lophotrochozoa</taxon>
        <taxon>Mollusca</taxon>
        <taxon>Gastropoda</taxon>
        <taxon>Heterobranchia</taxon>
        <taxon>Euthyneura</taxon>
        <taxon>Panpulmonata</taxon>
        <taxon>Sacoglossa</taxon>
        <taxon>Placobranchoidea</taxon>
        <taxon>Plakobranchidae</taxon>
        <taxon>Elysia</taxon>
    </lineage>
</organism>
<gene>
    <name evidence="3" type="ORF">EGW08_004964</name>
</gene>
<feature type="signal peptide" evidence="1">
    <location>
        <begin position="1"/>
        <end position="23"/>
    </location>
</feature>
<dbReference type="InterPro" id="IPR003172">
    <property type="entry name" value="ML_dom"/>
</dbReference>
<dbReference type="SUPFAM" id="SSF81296">
    <property type="entry name" value="E set domains"/>
    <property type="match status" value="1"/>
</dbReference>